<name>A0ABD3N1E1_9STRA</name>
<gene>
    <name evidence="2" type="ORF">ACHAWO_006755</name>
</gene>
<dbReference type="SUPFAM" id="SSF55486">
    <property type="entry name" value="Metalloproteases ('zincins'), catalytic domain"/>
    <property type="match status" value="1"/>
</dbReference>
<organism evidence="2 3">
    <name type="scientific">Cyclotella atomus</name>
    <dbReference type="NCBI Taxonomy" id="382360"/>
    <lineage>
        <taxon>Eukaryota</taxon>
        <taxon>Sar</taxon>
        <taxon>Stramenopiles</taxon>
        <taxon>Ochrophyta</taxon>
        <taxon>Bacillariophyta</taxon>
        <taxon>Coscinodiscophyceae</taxon>
        <taxon>Thalassiosirophycidae</taxon>
        <taxon>Stephanodiscales</taxon>
        <taxon>Stephanodiscaceae</taxon>
        <taxon>Cyclotella</taxon>
    </lineage>
</organism>
<reference evidence="2 3" key="1">
    <citation type="submission" date="2024-10" db="EMBL/GenBank/DDBJ databases">
        <title>Updated reference genomes for cyclostephanoid diatoms.</title>
        <authorList>
            <person name="Roberts W.R."/>
            <person name="Alverson A.J."/>
        </authorList>
    </citation>
    <scope>NUCLEOTIDE SEQUENCE [LARGE SCALE GENOMIC DNA]</scope>
    <source>
        <strain evidence="2 3">AJA010-31</strain>
    </source>
</reference>
<dbReference type="EMBL" id="JALLPJ020001349">
    <property type="protein sequence ID" value="KAL3768352.1"/>
    <property type="molecule type" value="Genomic_DNA"/>
</dbReference>
<dbReference type="InterPro" id="IPR024079">
    <property type="entry name" value="MetalloPept_cat_dom_sf"/>
</dbReference>
<dbReference type="Gene3D" id="3.40.390.10">
    <property type="entry name" value="Collagenase (Catalytic Domain)"/>
    <property type="match status" value="1"/>
</dbReference>
<evidence type="ECO:0000313" key="3">
    <source>
        <dbReference type="Proteomes" id="UP001530400"/>
    </source>
</evidence>
<protein>
    <recommendedName>
        <fullName evidence="4">SprT-like domain-containing protein</fullName>
    </recommendedName>
</protein>
<dbReference type="AlphaFoldDB" id="A0ABD3N1E1"/>
<feature type="compositionally biased region" description="Basic and acidic residues" evidence="1">
    <location>
        <begin position="206"/>
        <end position="220"/>
    </location>
</feature>
<feature type="compositionally biased region" description="Acidic residues" evidence="1">
    <location>
        <begin position="177"/>
        <end position="204"/>
    </location>
</feature>
<feature type="region of interest" description="Disordered" evidence="1">
    <location>
        <begin position="350"/>
        <end position="369"/>
    </location>
</feature>
<feature type="region of interest" description="Disordered" evidence="1">
    <location>
        <begin position="1"/>
        <end position="20"/>
    </location>
</feature>
<proteinExistence type="predicted"/>
<keyword evidence="3" id="KW-1185">Reference proteome</keyword>
<comment type="caution">
    <text evidence="2">The sequence shown here is derived from an EMBL/GenBank/DDBJ whole genome shotgun (WGS) entry which is preliminary data.</text>
</comment>
<dbReference type="Proteomes" id="UP001530400">
    <property type="component" value="Unassembled WGS sequence"/>
</dbReference>
<evidence type="ECO:0000256" key="1">
    <source>
        <dbReference type="SAM" id="MobiDB-lite"/>
    </source>
</evidence>
<sequence length="627" mass="69659">MPNSKYNDPSFSSSNDACKAQDNNETAPVIATNSNSAASLYRNQQLWTDFTISGTSVRVAFRYILGFTNTDKSDDETSKDDSKEQVYLCWIDSDGTPHHFYSMPSTFDYNEVNEADHIETTHPGHGFVFCKLLNEDMAREIVERVKGGEIGKVRNKDGVYVVDDECGVVFLKRREADDSESESEGESASEDESEDESASEDQTEEGAAKEGNEEDCTKCDESDDEGSQVSEVSHWSFIHTKKTGGEDRSDSEQGEQVDQNKDSDIGDSESNTISPSDLEGEWEAYVIVGGFRLGSKAVPASVQESNNEEGGSESDVKEGDEVVESSSSSDSDDEDEWSIQLVTLMYQKAGGSTDQEGSPPSLRGTPKNAKISSISGDLCSQFLLTAKLNKLDPTPICSVNKHYDDKTLGGWPCNVEPRSLSHRKLRKRIIADLKAASLRLPPHAREKLQKSTPIWINKSLAYGPKVAPIREANMCFHPGSGWLIRNGMNPAKSGGVEMYKSAAYLEDCHLWGVGGLMLHELSHAWHFLHCDDGYDNIIIKDCFDKAMKEALYDCVPFHCGRGKKDKRKAYACTNAMEYFAELSAAFLGGIDDKEYNKWYPFNRKQIKEHDPRAFEMLCQMWGVDGLV</sequence>
<feature type="region of interest" description="Disordered" evidence="1">
    <location>
        <begin position="173"/>
        <end position="280"/>
    </location>
</feature>
<feature type="region of interest" description="Disordered" evidence="1">
    <location>
        <begin position="299"/>
        <end position="335"/>
    </location>
</feature>
<evidence type="ECO:0008006" key="4">
    <source>
        <dbReference type="Google" id="ProtNLM"/>
    </source>
</evidence>
<accession>A0ABD3N1E1</accession>
<evidence type="ECO:0000313" key="2">
    <source>
        <dbReference type="EMBL" id="KAL3768352.1"/>
    </source>
</evidence>